<proteinExistence type="predicted"/>
<comment type="caution">
    <text evidence="2">The sequence shown here is derived from an EMBL/GenBank/DDBJ whole genome shotgun (WGS) entry which is preliminary data.</text>
</comment>
<keyword evidence="1" id="KW-1133">Transmembrane helix</keyword>
<evidence type="ECO:0000313" key="3">
    <source>
        <dbReference type="Proteomes" id="UP000003671"/>
    </source>
</evidence>
<accession>C9KPV5</accession>
<organism evidence="2 3">
    <name type="scientific">Mitsuokella multacida DSM 20544</name>
    <dbReference type="NCBI Taxonomy" id="500635"/>
    <lineage>
        <taxon>Bacteria</taxon>
        <taxon>Bacillati</taxon>
        <taxon>Bacillota</taxon>
        <taxon>Negativicutes</taxon>
        <taxon>Selenomonadales</taxon>
        <taxon>Selenomonadaceae</taxon>
        <taxon>Mitsuokella</taxon>
    </lineage>
</organism>
<keyword evidence="1" id="KW-0812">Transmembrane</keyword>
<dbReference type="PATRIC" id="fig|500635.8.peg.1907"/>
<dbReference type="EMBL" id="ABWK02000020">
    <property type="protein sequence ID" value="EEX68260.1"/>
    <property type="molecule type" value="Genomic_DNA"/>
</dbReference>
<dbReference type="InterPro" id="IPR013398">
    <property type="entry name" value="CRISPR-assoc_prot_Csy2"/>
</dbReference>
<sequence>MSKIKTYLLLRQVKIHNANAFSSPLTIGFPAMTAWLGAMHALERKLRRNEALSSIRLKKLAVSCHDFNLQTYKGPGDYVNSVIITSNPLRKKGASFERPPFIEEARIHLTVSLLIEVDGLSSSNYSIFNEKTTKVLNGMKIAGGDILAFSPIDDPIKSTSTRGSRILLVDEDSEKDVRRAIRSLMPGYVLIERRQLLKQRQEKLEAQDTLQALLDLLALHYEHDDEHDTWHLQPRQEQGWLVPIVTGFKGLTPLGHVANQRDASTLHRFAEPVLTLGEFKMPHHFQDIDQMMWQYQYDENKDLYVCVNEKIELNEGED</sequence>
<dbReference type="Pfam" id="PF09614">
    <property type="entry name" value="Cas_Csy2"/>
    <property type="match status" value="1"/>
</dbReference>
<protein>
    <submittedName>
        <fullName evidence="2">CRISPR-associated protein, Csy2 family</fullName>
    </submittedName>
</protein>
<dbReference type="AlphaFoldDB" id="C9KPV5"/>
<keyword evidence="3" id="KW-1185">Reference proteome</keyword>
<evidence type="ECO:0000256" key="1">
    <source>
        <dbReference type="SAM" id="Phobius"/>
    </source>
</evidence>
<dbReference type="Proteomes" id="UP000003671">
    <property type="component" value="Unassembled WGS sequence"/>
</dbReference>
<gene>
    <name evidence="2" type="primary">csy2</name>
    <name evidence="2" type="ORF">MITSMUL_05263</name>
</gene>
<dbReference type="RefSeq" id="WP_005842409.1">
    <property type="nucleotide sequence ID" value="NZ_GG697142.2"/>
</dbReference>
<dbReference type="NCBIfam" id="TIGR02565">
    <property type="entry name" value="cas_Csy2"/>
    <property type="match status" value="1"/>
</dbReference>
<dbReference type="HOGENOM" id="CLU_073578_0_0_9"/>
<dbReference type="GeneID" id="93482185"/>
<dbReference type="CDD" id="cd09736">
    <property type="entry name" value="Csy2_I-F"/>
    <property type="match status" value="1"/>
</dbReference>
<feature type="transmembrane region" description="Helical" evidence="1">
    <location>
        <begin position="20"/>
        <end position="38"/>
    </location>
</feature>
<name>C9KPV5_9FIRM</name>
<dbReference type="eggNOG" id="ENOG502Z9HE">
    <property type="taxonomic scope" value="Bacteria"/>
</dbReference>
<keyword evidence="1" id="KW-0472">Membrane</keyword>
<dbReference type="STRING" id="500635.MITSMUL_05263"/>
<reference evidence="2" key="1">
    <citation type="submission" date="2009-09" db="EMBL/GenBank/DDBJ databases">
        <authorList>
            <person name="Weinstock G."/>
            <person name="Sodergren E."/>
            <person name="Clifton S."/>
            <person name="Fulton L."/>
            <person name="Fulton B."/>
            <person name="Courtney L."/>
            <person name="Fronick C."/>
            <person name="Harrison M."/>
            <person name="Strong C."/>
            <person name="Farmer C."/>
            <person name="Delahaunty K."/>
            <person name="Markovic C."/>
            <person name="Hall O."/>
            <person name="Minx P."/>
            <person name="Tomlinson C."/>
            <person name="Mitreva M."/>
            <person name="Nelson J."/>
            <person name="Hou S."/>
            <person name="Wollam A."/>
            <person name="Pepin K.H."/>
            <person name="Johnson M."/>
            <person name="Bhonagiri V."/>
            <person name="Nash W.E."/>
            <person name="Warren W."/>
            <person name="Chinwalla A."/>
            <person name="Mardis E.R."/>
            <person name="Wilson R.K."/>
        </authorList>
    </citation>
    <scope>NUCLEOTIDE SEQUENCE [LARGE SCALE GENOMIC DNA]</scope>
    <source>
        <strain evidence="2">DSM 20544</strain>
    </source>
</reference>
<evidence type="ECO:0000313" key="2">
    <source>
        <dbReference type="EMBL" id="EEX68260.1"/>
    </source>
</evidence>